<dbReference type="Proteomes" id="UP000704467">
    <property type="component" value="Unassembled WGS sequence"/>
</dbReference>
<dbReference type="EMBL" id="JAAVLN010000003">
    <property type="protein sequence ID" value="NKC05004.1"/>
    <property type="molecule type" value="Genomic_DNA"/>
</dbReference>
<proteinExistence type="predicted"/>
<dbReference type="Gene3D" id="3.40.50.1820">
    <property type="entry name" value="alpha/beta hydrolase"/>
    <property type="match status" value="1"/>
</dbReference>
<evidence type="ECO:0000313" key="2">
    <source>
        <dbReference type="Proteomes" id="UP000704467"/>
    </source>
</evidence>
<accession>A0ABX1DPY2</accession>
<name>A0ABX1DPY2_9HYPH</name>
<evidence type="ECO:0000313" key="1">
    <source>
        <dbReference type="EMBL" id="NKC05004.1"/>
    </source>
</evidence>
<keyword evidence="2" id="KW-1185">Reference proteome</keyword>
<comment type="caution">
    <text evidence="1">The sequence shown here is derived from an EMBL/GenBank/DDBJ whole genome shotgun (WGS) entry which is preliminary data.</text>
</comment>
<dbReference type="InterPro" id="IPR029058">
    <property type="entry name" value="AB_hydrolase_fold"/>
</dbReference>
<organism evidence="1 2">
    <name type="scientific">Brucella haematophila</name>
    <dbReference type="NCBI Taxonomy" id="419474"/>
    <lineage>
        <taxon>Bacteria</taxon>
        <taxon>Pseudomonadati</taxon>
        <taxon>Pseudomonadota</taxon>
        <taxon>Alphaproteobacteria</taxon>
        <taxon>Hyphomicrobiales</taxon>
        <taxon>Brucellaceae</taxon>
        <taxon>Brucella/Ochrobactrum group</taxon>
        <taxon>Brucella</taxon>
    </lineage>
</organism>
<evidence type="ECO:0008006" key="3">
    <source>
        <dbReference type="Google" id="ProtNLM"/>
    </source>
</evidence>
<reference evidence="1 2" key="1">
    <citation type="submission" date="2020-03" db="EMBL/GenBank/DDBJ databases">
        <title>Whole genome sequencing of clinical and environmental type strains of Ochrobactrum.</title>
        <authorList>
            <person name="Dharne M."/>
        </authorList>
    </citation>
    <scope>NUCLEOTIDE SEQUENCE [LARGE SCALE GENOMIC DNA]</scope>
    <source>
        <strain evidence="1 2">CIP 109452</strain>
    </source>
</reference>
<dbReference type="SUPFAM" id="SSF53474">
    <property type="entry name" value="alpha/beta-Hydrolases"/>
    <property type="match status" value="1"/>
</dbReference>
<protein>
    <recommendedName>
        <fullName evidence="3">Alpha/beta hydrolase fold-3 domain-containing protein</fullName>
    </recommendedName>
</protein>
<gene>
    <name evidence="1" type="ORF">HED55_22990</name>
</gene>
<sequence length="61" mass="7055">MRDEDFAFVARLKADGIPVEHVHFPDVVHAYLMLENLVPQEAKATYQAISEFVRQDRPTKN</sequence>